<feature type="region of interest" description="Disordered" evidence="1">
    <location>
        <begin position="323"/>
        <end position="407"/>
    </location>
</feature>
<accession>A0ABR1YZ56</accession>
<feature type="compositionally biased region" description="Basic and acidic residues" evidence="1">
    <location>
        <begin position="211"/>
        <end position="221"/>
    </location>
</feature>
<comment type="caution">
    <text evidence="3">The sequence shown here is derived from an EMBL/GenBank/DDBJ whole genome shotgun (WGS) entry which is preliminary data.</text>
</comment>
<dbReference type="Proteomes" id="UP001492380">
    <property type="component" value="Unassembled WGS sequence"/>
</dbReference>
<evidence type="ECO:0000313" key="3">
    <source>
        <dbReference type="EMBL" id="KAK8243994.1"/>
    </source>
</evidence>
<dbReference type="Pfam" id="PF22874">
    <property type="entry name" value="SBE2_M"/>
    <property type="match status" value="1"/>
</dbReference>
<reference evidence="3 4" key="1">
    <citation type="submission" date="2024-04" db="EMBL/GenBank/DDBJ databases">
        <title>Phyllosticta paracitricarpa is synonymous to the EU quarantine fungus P. citricarpa based on phylogenomic analyses.</title>
        <authorList>
            <consortium name="Lawrence Berkeley National Laboratory"/>
            <person name="Van Ingen-Buijs V.A."/>
            <person name="Van Westerhoven A.C."/>
            <person name="Haridas S."/>
            <person name="Skiadas P."/>
            <person name="Martin F."/>
            <person name="Groenewald J.Z."/>
            <person name="Crous P.W."/>
            <person name="Seidl M.F."/>
        </authorList>
    </citation>
    <scope>NUCLEOTIDE SEQUENCE [LARGE SCALE GENOMIC DNA]</scope>
    <source>
        <strain evidence="3 4">CBS 123374</strain>
    </source>
</reference>
<dbReference type="Gene3D" id="1.10.8.270">
    <property type="entry name" value="putative rabgap domain of human tbc1 domain family member 14 like domains"/>
    <property type="match status" value="1"/>
</dbReference>
<name>A0ABR1YZ56_9PEZI</name>
<feature type="compositionally biased region" description="Polar residues" evidence="1">
    <location>
        <begin position="248"/>
        <end position="260"/>
    </location>
</feature>
<dbReference type="InterPro" id="IPR035969">
    <property type="entry name" value="Rab-GAP_TBC_sf"/>
</dbReference>
<evidence type="ECO:0000313" key="4">
    <source>
        <dbReference type="Proteomes" id="UP001492380"/>
    </source>
</evidence>
<feature type="region of interest" description="Disordered" evidence="1">
    <location>
        <begin position="1"/>
        <end position="305"/>
    </location>
</feature>
<feature type="compositionally biased region" description="Polar residues" evidence="1">
    <location>
        <begin position="1"/>
        <end position="11"/>
    </location>
</feature>
<feature type="domain" description="Rab-GAP TBC" evidence="2">
    <location>
        <begin position="474"/>
        <end position="679"/>
    </location>
</feature>
<feature type="compositionally biased region" description="Low complexity" evidence="1">
    <location>
        <begin position="24"/>
        <end position="37"/>
    </location>
</feature>
<dbReference type="PROSITE" id="PS50086">
    <property type="entry name" value="TBC_RABGAP"/>
    <property type="match status" value="1"/>
</dbReference>
<evidence type="ECO:0000256" key="1">
    <source>
        <dbReference type="SAM" id="MobiDB-lite"/>
    </source>
</evidence>
<gene>
    <name evidence="3" type="ORF">HDK90DRAFT_408367</name>
</gene>
<evidence type="ECO:0000259" key="2">
    <source>
        <dbReference type="PROSITE" id="PS50086"/>
    </source>
</evidence>
<protein>
    <recommendedName>
        <fullName evidence="2">Rab-GAP TBC domain-containing protein</fullName>
    </recommendedName>
</protein>
<organism evidence="3 4">
    <name type="scientific">Phyllosticta capitalensis</name>
    <dbReference type="NCBI Taxonomy" id="121624"/>
    <lineage>
        <taxon>Eukaryota</taxon>
        <taxon>Fungi</taxon>
        <taxon>Dikarya</taxon>
        <taxon>Ascomycota</taxon>
        <taxon>Pezizomycotina</taxon>
        <taxon>Dothideomycetes</taxon>
        <taxon>Dothideomycetes incertae sedis</taxon>
        <taxon>Botryosphaeriales</taxon>
        <taxon>Phyllostictaceae</taxon>
        <taxon>Phyllosticta</taxon>
    </lineage>
</organism>
<dbReference type="Gene3D" id="1.10.472.80">
    <property type="entry name" value="Ypt/Rab-GAP domain of gyp1p, domain 3"/>
    <property type="match status" value="1"/>
</dbReference>
<dbReference type="PANTHER" id="PTHR47219">
    <property type="entry name" value="RAB GTPASE-ACTIVATING PROTEIN 1-LIKE"/>
    <property type="match status" value="1"/>
</dbReference>
<proteinExistence type="predicted"/>
<feature type="compositionally biased region" description="Low complexity" evidence="1">
    <location>
        <begin position="274"/>
        <end position="289"/>
    </location>
</feature>
<dbReference type="SUPFAM" id="SSF47923">
    <property type="entry name" value="Ypt/Rab-GAP domain of gyp1p"/>
    <property type="match status" value="2"/>
</dbReference>
<dbReference type="InterPro" id="IPR000195">
    <property type="entry name" value="Rab-GAP-TBC_dom"/>
</dbReference>
<dbReference type="EMBL" id="JBBWRZ010000002">
    <property type="protein sequence ID" value="KAK8243994.1"/>
    <property type="molecule type" value="Genomic_DNA"/>
</dbReference>
<dbReference type="PANTHER" id="PTHR47219:SF15">
    <property type="entry name" value="TBC1 DOMAIN FAMILY MEMBER 12 ISOFORM X1"/>
    <property type="match status" value="1"/>
</dbReference>
<sequence length="751" mass="82866">MHSFAATQSPAPDSPPDLTDSKSSKSSSLRSPSLSDLNGPQDNSHFEEITLDDVKSLPRYDNPSAAGDKRDSAKAFAMRSPMGLPGSQPRANGAVGTGAIRDLTNASKPKFPALQAQVNGATKTPSSTLSLPSRKAPRRSITTPTGPSLLSPGRPPRTPSPGASSSRSTRSPRHRYTAPPVSPTSRSRSDLDFKPGAMPTVRRQSWQPGRKTVEELEAEYHDSDEDLPDDAVMWNVPMSPRPPHQRMSRSPSMSSVAESTISEKQHASAPSVLGEGSRTRSPSRSTTGSYAGSTHSSIPEDGELNICRTKSWTDAISDMSKEARELTEALEEFAGESEKQQEARIQSGAASARPSVEKNTTRPSAIQLPPVQKGNIMIDPLPISKEKEKVLSRTRPSWLPPKSQKEERKHLKEYQKMMAHAQEAEKRMAAKQQELNQQRDTQQNSLFQIWEQYVIPNWDSVIAEPRTRELWWRGITPRSRCEVWKRAIGNDLGLSETGFNAALERAKKLDAKLAKLGSNQSSAREAVWFEGIRRDANEAFPELKIFQDGGPLHQTLIDVLMAYSMYRSDVGYVHGTHLTAALLILNLSPSDAFIALANILNRPLPMAFLVHDTNAMRRAHDLVLRTLAYKLPRLHTHLTKTLALAPEEFLDPIFRTLFCCRGAGLDIASRIWDVYVFEGDKALVRAAVGVLDALESRLYGEKQEVLELLGWRAPDCWDVADEDAFMRGVRNAGKVDANGVENSPSPMGRAR</sequence>
<dbReference type="SMART" id="SM00164">
    <property type="entry name" value="TBC"/>
    <property type="match status" value="1"/>
</dbReference>
<dbReference type="Pfam" id="PF00566">
    <property type="entry name" value="RabGAP-TBC"/>
    <property type="match status" value="1"/>
</dbReference>
<dbReference type="InterPro" id="IPR053949">
    <property type="entry name" value="SBE2/SBE22_M"/>
</dbReference>
<dbReference type="Gene3D" id="1.10.10.750">
    <property type="entry name" value="Ypt/Rab-GAP domain of gyp1p, domain 1"/>
    <property type="match status" value="1"/>
</dbReference>
<feature type="compositionally biased region" description="Basic and acidic residues" evidence="1">
    <location>
        <begin position="44"/>
        <end position="58"/>
    </location>
</feature>
<keyword evidence="4" id="KW-1185">Reference proteome</keyword>
<dbReference type="InterPro" id="IPR050302">
    <property type="entry name" value="Rab_GAP_TBC_domain"/>
</dbReference>
<feature type="compositionally biased region" description="Low complexity" evidence="1">
    <location>
        <begin position="160"/>
        <end position="169"/>
    </location>
</feature>
<feature type="compositionally biased region" description="Low complexity" evidence="1">
    <location>
        <begin position="124"/>
        <end position="133"/>
    </location>
</feature>